<name>A0ABZ2F233_METCP</name>
<accession>A0ABZ2F233</accession>
<dbReference type="PANTHER" id="PTHR43389:SF4">
    <property type="entry name" value="V-TYPE PROTON ATPASE SUBUNIT B"/>
    <property type="match status" value="1"/>
</dbReference>
<dbReference type="SUPFAM" id="SSF52540">
    <property type="entry name" value="P-loop containing nucleoside triphosphate hydrolases"/>
    <property type="match status" value="1"/>
</dbReference>
<evidence type="ECO:0000256" key="3">
    <source>
        <dbReference type="ARBA" id="ARBA00059599"/>
    </source>
</evidence>
<dbReference type="Gene3D" id="3.40.50.12240">
    <property type="match status" value="1"/>
</dbReference>
<organism evidence="5 6">
    <name type="scientific">Methylococcus capsulatus</name>
    <dbReference type="NCBI Taxonomy" id="414"/>
    <lineage>
        <taxon>Bacteria</taxon>
        <taxon>Pseudomonadati</taxon>
        <taxon>Pseudomonadota</taxon>
        <taxon>Gammaproteobacteria</taxon>
        <taxon>Methylococcales</taxon>
        <taxon>Methylococcaceae</taxon>
        <taxon>Methylococcus</taxon>
    </lineage>
</organism>
<dbReference type="PANTHER" id="PTHR43389">
    <property type="entry name" value="V-TYPE PROTON ATPASE SUBUNIT B"/>
    <property type="match status" value="1"/>
</dbReference>
<evidence type="ECO:0000313" key="6">
    <source>
        <dbReference type="Proteomes" id="UP001359308"/>
    </source>
</evidence>
<sequence length="485" mass="52648">MTMAQSLVRFKKILSIVGDIVKVEVPAIGHTDLGAVGIRLGDLAVIEDTPALRSLAQVIRIEQEQVSLQVFSGTRGATQASVHFLGHAMRVTYSSNILGRVFAGTGEPLDGNSRLEFDPKVPIGVASVNPLRRTVPARMIRTNVPMIDLFNCLVESQKIPIFSIPGEPFAVEHGKRVLVLMTDMTTYADAMKEIGVALERGPVSRGYGGDLYSQLARRYEKACHFSGAGSVTILAVTTMPGNDVTHPVPDNTGYITEGQFYLHDGMLDPFGSLSRLKQHVIGKVSREDHAALANTMIRLYAEAVSAEQKQAMAFDLSPFDLRLLESADIYMQAAIAEARKGLEEGGIPIGSVLLIDGEIVGRGHNQRVQKGSAILHAEMDCLENAGRLSAAEYHRARLHSTLSPCDMCSGTALLYGIPRIVAGENRRFQGPEAYRRSRGVELLVLDDPECAALMKDFIAAQPNRRSGMRTSACESASCCSETRLI</sequence>
<dbReference type="InterPro" id="IPR027417">
    <property type="entry name" value="P-loop_NTPase"/>
</dbReference>
<gene>
    <name evidence="5" type="ORF">N4J17_12215</name>
</gene>
<dbReference type="InterPro" id="IPR000194">
    <property type="entry name" value="ATPase_F1/V1/A1_a/bsu_nucl-bd"/>
</dbReference>
<dbReference type="Gene3D" id="3.40.50.300">
    <property type="entry name" value="P-loop containing nucleotide triphosphate hydrolases"/>
    <property type="match status" value="1"/>
</dbReference>
<feature type="domain" description="CMP/dCMP-type deaminase" evidence="4">
    <location>
        <begin position="325"/>
        <end position="441"/>
    </location>
</feature>
<dbReference type="Pfam" id="PF00006">
    <property type="entry name" value="ATP-synt_ab"/>
    <property type="match status" value="1"/>
</dbReference>
<dbReference type="SUPFAM" id="SSF53927">
    <property type="entry name" value="Cytidine deaminase-like"/>
    <property type="match status" value="1"/>
</dbReference>
<keyword evidence="2" id="KW-0406">Ion transport</keyword>
<evidence type="ECO:0000256" key="2">
    <source>
        <dbReference type="ARBA" id="ARBA00023065"/>
    </source>
</evidence>
<protein>
    <submittedName>
        <fullName evidence="5">Deaminase</fullName>
    </submittedName>
</protein>
<keyword evidence="1" id="KW-0813">Transport</keyword>
<dbReference type="InterPro" id="IPR022879">
    <property type="entry name" value="V-ATPase_su_B/beta"/>
</dbReference>
<evidence type="ECO:0000313" key="5">
    <source>
        <dbReference type="EMBL" id="WWF01226.1"/>
    </source>
</evidence>
<reference evidence="5 6" key="1">
    <citation type="submission" date="2022-09" db="EMBL/GenBank/DDBJ databases">
        <authorList>
            <person name="Giprobiosintez L."/>
        </authorList>
    </citation>
    <scope>NUCLEOTIDE SEQUENCE [LARGE SCALE GENOMIC DNA]</scope>
    <source>
        <strain evidence="6">VKPM-B-12549 (GBS-15)</strain>
    </source>
</reference>
<evidence type="ECO:0000256" key="1">
    <source>
        <dbReference type="ARBA" id="ARBA00022448"/>
    </source>
</evidence>
<evidence type="ECO:0000259" key="4">
    <source>
        <dbReference type="PROSITE" id="PS51747"/>
    </source>
</evidence>
<dbReference type="Pfam" id="PF00383">
    <property type="entry name" value="dCMP_cyt_deam_1"/>
    <property type="match status" value="1"/>
</dbReference>
<dbReference type="PROSITE" id="PS51747">
    <property type="entry name" value="CYT_DCMP_DEAMINASES_2"/>
    <property type="match status" value="1"/>
</dbReference>
<dbReference type="CDD" id="cd01285">
    <property type="entry name" value="nucleoside_deaminase"/>
    <property type="match status" value="1"/>
</dbReference>
<keyword evidence="6" id="KW-1185">Reference proteome</keyword>
<dbReference type="RefSeq" id="WP_232470163.1">
    <property type="nucleotide sequence ID" value="NZ_CP104311.1"/>
</dbReference>
<dbReference type="EMBL" id="CP104311">
    <property type="protein sequence ID" value="WWF01226.1"/>
    <property type="molecule type" value="Genomic_DNA"/>
</dbReference>
<dbReference type="Proteomes" id="UP001359308">
    <property type="component" value="Chromosome"/>
</dbReference>
<proteinExistence type="predicted"/>
<dbReference type="InterPro" id="IPR002125">
    <property type="entry name" value="CMP_dCMP_dom"/>
</dbReference>
<dbReference type="Gene3D" id="3.40.140.10">
    <property type="entry name" value="Cytidine Deaminase, domain 2"/>
    <property type="match status" value="1"/>
</dbReference>
<dbReference type="InterPro" id="IPR016193">
    <property type="entry name" value="Cytidine_deaminase-like"/>
</dbReference>
<comment type="function">
    <text evidence="3">Produces ATP from ADP in the presence of a proton gradient across the membrane. The V-type beta chain is a regulatory subunit.</text>
</comment>